<dbReference type="Proteomes" id="UP000004016">
    <property type="component" value="Unassembled WGS sequence"/>
</dbReference>
<evidence type="ECO:0000313" key="2">
    <source>
        <dbReference type="Proteomes" id="UP000004016"/>
    </source>
</evidence>
<reference evidence="1 2" key="2">
    <citation type="submission" date="2007-04" db="EMBL/GenBank/DDBJ databases">
        <title>Draft genome sequence of Dorea longicatena (DSM 13814).</title>
        <authorList>
            <person name="Sudarsanam P."/>
            <person name="Ley R."/>
            <person name="Guruge J."/>
            <person name="Turnbaugh P.J."/>
            <person name="Mahowald M."/>
            <person name="Liep D."/>
            <person name="Gordon J."/>
        </authorList>
    </citation>
    <scope>NUCLEOTIDE SEQUENCE [LARGE SCALE GENOMIC DNA]</scope>
    <source>
        <strain evidence="1 2">DSM 13814</strain>
    </source>
</reference>
<comment type="caution">
    <text evidence="1">The sequence shown here is derived from an EMBL/GenBank/DDBJ whole genome shotgun (WGS) entry which is preliminary data.</text>
</comment>
<reference evidence="1 2" key="1">
    <citation type="submission" date="2007-03" db="EMBL/GenBank/DDBJ databases">
        <authorList>
            <person name="Fulton L."/>
            <person name="Clifton S."/>
            <person name="Fulton B."/>
            <person name="Xu J."/>
            <person name="Minx P."/>
            <person name="Pepin K.H."/>
            <person name="Johnson M."/>
            <person name="Thiruvilangam P."/>
            <person name="Bhonagiri V."/>
            <person name="Nash W.E."/>
            <person name="Mardis E.R."/>
            <person name="Wilson R.K."/>
        </authorList>
    </citation>
    <scope>NUCLEOTIDE SEQUENCE [LARGE SCALE GENOMIC DNA]</scope>
    <source>
        <strain evidence="1 2">DSM 13814</strain>
    </source>
</reference>
<organism evidence="1 2">
    <name type="scientific">Dorea longicatena DSM 13814</name>
    <dbReference type="NCBI Taxonomy" id="411462"/>
    <lineage>
        <taxon>Bacteria</taxon>
        <taxon>Bacillati</taxon>
        <taxon>Bacillota</taxon>
        <taxon>Clostridia</taxon>
        <taxon>Lachnospirales</taxon>
        <taxon>Lachnospiraceae</taxon>
        <taxon>Dorea</taxon>
    </lineage>
</organism>
<dbReference type="EMBL" id="AAXB02000018">
    <property type="protein sequence ID" value="EDM61999.1"/>
    <property type="molecule type" value="Genomic_DNA"/>
</dbReference>
<dbReference type="HOGENOM" id="CLU_3403218_0_0_9"/>
<sequence length="30" mass="3212">MAYVGILPGDAGGVRGIFYLMHHGGCHRPE</sequence>
<accession>A6BJR4</accession>
<protein>
    <submittedName>
        <fullName evidence="1">Uncharacterized protein</fullName>
    </submittedName>
</protein>
<evidence type="ECO:0000313" key="1">
    <source>
        <dbReference type="EMBL" id="EDM61999.1"/>
    </source>
</evidence>
<gene>
    <name evidence="1" type="ORF">DORLON_02559</name>
</gene>
<name>A6BJR4_9FIRM</name>
<proteinExistence type="predicted"/>
<dbReference type="AlphaFoldDB" id="A6BJR4"/>